<proteinExistence type="predicted"/>
<accession>A0A7R9GX26</accession>
<reference evidence="1" key="1">
    <citation type="submission" date="2020-11" db="EMBL/GenBank/DDBJ databases">
        <authorList>
            <person name="Tran Van P."/>
        </authorList>
    </citation>
    <scope>NUCLEOTIDE SEQUENCE</scope>
</reference>
<gene>
    <name evidence="1" type="ORF">TPSB3V08_LOCUS2756</name>
</gene>
<sequence length="137" mass="15327">MYAQQGHIRQKRFPLPQLTNNTRRKNSLEEVGVVVETEEGHGIGQHPDVPPAAVIVGLTPLAVLVRDTEDLVRDSVRMGRLVVRVHHPVPQPSVHPCGGGNINYNIPIFQDLAWCNTNMTGNIPTRSEWTEWIAQKL</sequence>
<dbReference type="EMBL" id="OD001134">
    <property type="protein sequence ID" value="CAD7400739.1"/>
    <property type="molecule type" value="Genomic_DNA"/>
</dbReference>
<organism evidence="1">
    <name type="scientific">Timema poppense</name>
    <name type="common">Walking stick</name>
    <dbReference type="NCBI Taxonomy" id="170557"/>
    <lineage>
        <taxon>Eukaryota</taxon>
        <taxon>Metazoa</taxon>
        <taxon>Ecdysozoa</taxon>
        <taxon>Arthropoda</taxon>
        <taxon>Hexapoda</taxon>
        <taxon>Insecta</taxon>
        <taxon>Pterygota</taxon>
        <taxon>Neoptera</taxon>
        <taxon>Polyneoptera</taxon>
        <taxon>Phasmatodea</taxon>
        <taxon>Timematodea</taxon>
        <taxon>Timematoidea</taxon>
        <taxon>Timematidae</taxon>
        <taxon>Timema</taxon>
    </lineage>
</organism>
<name>A0A7R9GX26_TIMPO</name>
<dbReference type="AlphaFoldDB" id="A0A7R9GX26"/>
<evidence type="ECO:0000313" key="1">
    <source>
        <dbReference type="EMBL" id="CAD7400739.1"/>
    </source>
</evidence>
<protein>
    <submittedName>
        <fullName evidence="1">Uncharacterized protein</fullName>
    </submittedName>
</protein>